<dbReference type="EMBL" id="CH476635">
    <property type="protein sequence ID" value="EDN94474.1"/>
    <property type="molecule type" value="Genomic_DNA"/>
</dbReference>
<reference evidence="2" key="1">
    <citation type="journal article" date="2011" name="PLoS Genet.">
        <title>Genomic analysis of the necrotrophic fungal pathogens Sclerotinia sclerotiorum and Botrytis cinerea.</title>
        <authorList>
            <person name="Amselem J."/>
            <person name="Cuomo C.A."/>
            <person name="van Kan J.A."/>
            <person name="Viaud M."/>
            <person name="Benito E.P."/>
            <person name="Couloux A."/>
            <person name="Coutinho P.M."/>
            <person name="de Vries R.P."/>
            <person name="Dyer P.S."/>
            <person name="Fillinger S."/>
            <person name="Fournier E."/>
            <person name="Gout L."/>
            <person name="Hahn M."/>
            <person name="Kohn L."/>
            <person name="Lapalu N."/>
            <person name="Plummer K.M."/>
            <person name="Pradier J.M."/>
            <person name="Quevillon E."/>
            <person name="Sharon A."/>
            <person name="Simon A."/>
            <person name="ten Have A."/>
            <person name="Tudzynski B."/>
            <person name="Tudzynski P."/>
            <person name="Wincker P."/>
            <person name="Andrew M."/>
            <person name="Anthouard V."/>
            <person name="Beever R.E."/>
            <person name="Beffa R."/>
            <person name="Benoit I."/>
            <person name="Bouzid O."/>
            <person name="Brault B."/>
            <person name="Chen Z."/>
            <person name="Choquer M."/>
            <person name="Collemare J."/>
            <person name="Cotton P."/>
            <person name="Danchin E.G."/>
            <person name="Da Silva C."/>
            <person name="Gautier A."/>
            <person name="Giraud C."/>
            <person name="Giraud T."/>
            <person name="Gonzalez C."/>
            <person name="Grossetete S."/>
            <person name="Guldener U."/>
            <person name="Henrissat B."/>
            <person name="Howlett B.J."/>
            <person name="Kodira C."/>
            <person name="Kretschmer M."/>
            <person name="Lappartient A."/>
            <person name="Leroch M."/>
            <person name="Levis C."/>
            <person name="Mauceli E."/>
            <person name="Neuveglise C."/>
            <person name="Oeser B."/>
            <person name="Pearson M."/>
            <person name="Poulain J."/>
            <person name="Poussereau N."/>
            <person name="Quesneville H."/>
            <person name="Rascle C."/>
            <person name="Schumacher J."/>
            <person name="Segurens B."/>
            <person name="Sexton A."/>
            <person name="Silva E."/>
            <person name="Sirven C."/>
            <person name="Soanes D.M."/>
            <person name="Talbot N.J."/>
            <person name="Templeton M."/>
            <person name="Yandava C."/>
            <person name="Yarden O."/>
            <person name="Zeng Q."/>
            <person name="Rollins J.A."/>
            <person name="Lebrun M.H."/>
            <person name="Dickman M."/>
        </authorList>
    </citation>
    <scope>NUCLEOTIDE SEQUENCE [LARGE SCALE GENOMIC DNA]</scope>
    <source>
        <strain evidence="2">ATCC 18683 / 1980 / Ss-1</strain>
    </source>
</reference>
<dbReference type="HOGENOM" id="CLU_1939409_0_0_1"/>
<protein>
    <submittedName>
        <fullName evidence="1">Uncharacterized protein</fullName>
    </submittedName>
</protein>
<accession>A7EYD2</accession>
<proteinExistence type="predicted"/>
<dbReference type="AlphaFoldDB" id="A7EYD2"/>
<gene>
    <name evidence="1" type="ORF">SS1G_10347</name>
</gene>
<evidence type="ECO:0000313" key="1">
    <source>
        <dbReference type="EMBL" id="EDN94474.1"/>
    </source>
</evidence>
<dbReference type="KEGG" id="ssl:SS1G_10347"/>
<sequence>MDLAGPKNIGDVIGTLLSAKKIYLQHPEMARLEKNLRRVEVVVKIMTPLMQHQAEALDFIAQREFGPIPDEYSLWTTQTYETQTCIMQTSKEAKDFLDCSLRNFGPSRKPQTQSYFQIDACYSTDTLLNQ</sequence>
<organism evidence="1 2">
    <name type="scientific">Sclerotinia sclerotiorum (strain ATCC 18683 / 1980 / Ss-1)</name>
    <name type="common">White mold</name>
    <name type="synonym">Whetzelinia sclerotiorum</name>
    <dbReference type="NCBI Taxonomy" id="665079"/>
    <lineage>
        <taxon>Eukaryota</taxon>
        <taxon>Fungi</taxon>
        <taxon>Dikarya</taxon>
        <taxon>Ascomycota</taxon>
        <taxon>Pezizomycotina</taxon>
        <taxon>Leotiomycetes</taxon>
        <taxon>Helotiales</taxon>
        <taxon>Sclerotiniaceae</taxon>
        <taxon>Sclerotinia</taxon>
    </lineage>
</organism>
<keyword evidence="2" id="KW-1185">Reference proteome</keyword>
<name>A7EYD2_SCLS1</name>
<evidence type="ECO:0000313" key="2">
    <source>
        <dbReference type="Proteomes" id="UP000001312"/>
    </source>
</evidence>
<dbReference type="Proteomes" id="UP000001312">
    <property type="component" value="Unassembled WGS sequence"/>
</dbReference>
<dbReference type="GeneID" id="5484893"/>
<dbReference type="InParanoid" id="A7EYD2"/>
<dbReference type="RefSeq" id="XP_001588800.1">
    <property type="nucleotide sequence ID" value="XM_001588750.1"/>
</dbReference>